<proteinExistence type="predicted"/>
<evidence type="ECO:0000313" key="1">
    <source>
        <dbReference type="EMBL" id="GAA0586913.1"/>
    </source>
</evidence>
<dbReference type="EMBL" id="BAAACA010000009">
    <property type="protein sequence ID" value="GAA0586913.1"/>
    <property type="molecule type" value="Genomic_DNA"/>
</dbReference>
<gene>
    <name evidence="1" type="ORF">GCM10010394_14970</name>
</gene>
<evidence type="ECO:0000313" key="2">
    <source>
        <dbReference type="Proteomes" id="UP001500668"/>
    </source>
</evidence>
<keyword evidence="2" id="KW-1185">Reference proteome</keyword>
<accession>A0ABN1FB18</accession>
<name>A0ABN1FB18_9ACTN</name>
<protein>
    <submittedName>
        <fullName evidence="1">Uncharacterized protein</fullName>
    </submittedName>
</protein>
<organism evidence="1 2">
    <name type="scientific">Streptomyces crystallinus</name>
    <dbReference type="NCBI Taxonomy" id="68191"/>
    <lineage>
        <taxon>Bacteria</taxon>
        <taxon>Bacillati</taxon>
        <taxon>Actinomycetota</taxon>
        <taxon>Actinomycetes</taxon>
        <taxon>Kitasatosporales</taxon>
        <taxon>Streptomycetaceae</taxon>
        <taxon>Streptomyces</taxon>
    </lineage>
</organism>
<dbReference type="Proteomes" id="UP001500668">
    <property type="component" value="Unassembled WGS sequence"/>
</dbReference>
<reference evidence="1 2" key="1">
    <citation type="journal article" date="2019" name="Int. J. Syst. Evol. Microbiol.">
        <title>The Global Catalogue of Microorganisms (GCM) 10K type strain sequencing project: providing services to taxonomists for standard genome sequencing and annotation.</title>
        <authorList>
            <consortium name="The Broad Institute Genomics Platform"/>
            <consortium name="The Broad Institute Genome Sequencing Center for Infectious Disease"/>
            <person name="Wu L."/>
            <person name="Ma J."/>
        </authorList>
    </citation>
    <scope>NUCLEOTIDE SEQUENCE [LARGE SCALE GENOMIC DNA]</scope>
    <source>
        <strain evidence="1 2">JCM 5067</strain>
    </source>
</reference>
<sequence length="49" mass="4929">MTGSSVSEETEMFTVSAFQRVRGEEGNGGAACLAHVTWSAPGKGAGAAQ</sequence>
<comment type="caution">
    <text evidence="1">The sequence shown here is derived from an EMBL/GenBank/DDBJ whole genome shotgun (WGS) entry which is preliminary data.</text>
</comment>